<dbReference type="Proteomes" id="UP000311382">
    <property type="component" value="Unassembled WGS sequence"/>
</dbReference>
<dbReference type="OrthoDB" id="76224at2759"/>
<dbReference type="AlphaFoldDB" id="A0A5C5G0A2"/>
<dbReference type="Gene3D" id="6.20.250.70">
    <property type="match status" value="1"/>
</dbReference>
<comment type="caution">
    <text evidence="2">The sequence shown here is derived from an EMBL/GenBank/DDBJ whole genome shotgun (WGS) entry which is preliminary data.</text>
</comment>
<sequence length="408" mass="42917">MAKSSTAAKPSKGKSKAKQAQPAPASPARSVSSSSSSASPAESRDGNDSDSSSPSSSSSSSSSSDRSSASPQPEAPAKPARVIDPSLRKYTPPSGFKSLKANVDKGALDWDDLKDDAELELWAVRVPAGLKPKHLDGLTLTLPPPDLATPSQPVGHLSAKKAEYDAYLSSAAGAAPSSGKRKRGEEKEDEEEASAGAGELAAAVPLLPRKSHGNKLFQAPRPIARTLTLQRALPASVLSNPTTAHLLKTSHSSLIASQPSPVPGAILDAAELLLAPGDIAQRKEAVRGAKARDQPDELLRFRLGGFGGMGAEGGKGRYHNPMEKVVRPESLDLSGDEAEQDGDVEMEDAQAAPAVKKEGEDKEEEEDKRKKKERKEKKERRKSEAAAAGGEDAAESPKKKKKRVKAEE</sequence>
<feature type="compositionally biased region" description="Low complexity" evidence="1">
    <location>
        <begin position="49"/>
        <end position="70"/>
    </location>
</feature>
<feature type="compositionally biased region" description="Low complexity" evidence="1">
    <location>
        <begin position="1"/>
        <end position="10"/>
    </location>
</feature>
<keyword evidence="3" id="KW-1185">Reference proteome</keyword>
<organism evidence="2 3">
    <name type="scientific">Rhodotorula diobovata</name>
    <dbReference type="NCBI Taxonomy" id="5288"/>
    <lineage>
        <taxon>Eukaryota</taxon>
        <taxon>Fungi</taxon>
        <taxon>Dikarya</taxon>
        <taxon>Basidiomycota</taxon>
        <taxon>Pucciniomycotina</taxon>
        <taxon>Microbotryomycetes</taxon>
        <taxon>Sporidiobolales</taxon>
        <taxon>Sporidiobolaceae</taxon>
        <taxon>Rhodotorula</taxon>
    </lineage>
</organism>
<evidence type="ECO:0008006" key="4">
    <source>
        <dbReference type="Google" id="ProtNLM"/>
    </source>
</evidence>
<feature type="region of interest" description="Disordered" evidence="1">
    <location>
        <begin position="327"/>
        <end position="408"/>
    </location>
</feature>
<feature type="region of interest" description="Disordered" evidence="1">
    <location>
        <begin position="170"/>
        <end position="201"/>
    </location>
</feature>
<feature type="region of interest" description="Disordered" evidence="1">
    <location>
        <begin position="1"/>
        <end position="101"/>
    </location>
</feature>
<feature type="compositionally biased region" description="Acidic residues" evidence="1">
    <location>
        <begin position="334"/>
        <end position="348"/>
    </location>
</feature>
<reference evidence="2 3" key="1">
    <citation type="submission" date="2019-03" db="EMBL/GenBank/DDBJ databases">
        <title>Rhodosporidium diobovatum UCD-FST 08-225 genome sequencing, assembly, and annotation.</title>
        <authorList>
            <person name="Fakankun I.U."/>
            <person name="Fristensky B."/>
            <person name="Levin D.B."/>
        </authorList>
    </citation>
    <scope>NUCLEOTIDE SEQUENCE [LARGE SCALE GENOMIC DNA]</scope>
    <source>
        <strain evidence="2 3">UCD-FST 08-225</strain>
    </source>
</reference>
<evidence type="ECO:0000313" key="2">
    <source>
        <dbReference type="EMBL" id="TNY22518.1"/>
    </source>
</evidence>
<feature type="compositionally biased region" description="Basic residues" evidence="1">
    <location>
        <begin position="398"/>
        <end position="408"/>
    </location>
</feature>
<accession>A0A5C5G0A2</accession>
<protein>
    <recommendedName>
        <fullName evidence="4">Proteophosphoglycan ppg4</fullName>
    </recommendedName>
</protein>
<evidence type="ECO:0000256" key="1">
    <source>
        <dbReference type="SAM" id="MobiDB-lite"/>
    </source>
</evidence>
<proteinExistence type="predicted"/>
<name>A0A5C5G0A2_9BASI</name>
<gene>
    <name evidence="2" type="ORF">DMC30DRAFT_140562</name>
</gene>
<evidence type="ECO:0000313" key="3">
    <source>
        <dbReference type="Proteomes" id="UP000311382"/>
    </source>
</evidence>
<feature type="compositionally biased region" description="Low complexity" evidence="1">
    <location>
        <begin position="18"/>
        <end position="41"/>
    </location>
</feature>
<feature type="compositionally biased region" description="Basic residues" evidence="1">
    <location>
        <begin position="369"/>
        <end position="380"/>
    </location>
</feature>
<dbReference type="EMBL" id="SOZI01000024">
    <property type="protein sequence ID" value="TNY22518.1"/>
    <property type="molecule type" value="Genomic_DNA"/>
</dbReference>